<dbReference type="AlphaFoldDB" id="A0A0R3PRH6"/>
<protein>
    <submittedName>
        <fullName evidence="4">Cell wall protein DAN4-like</fullName>
    </submittedName>
</protein>
<evidence type="ECO:0000256" key="1">
    <source>
        <dbReference type="SAM" id="MobiDB-lite"/>
    </source>
</evidence>
<name>A0A0R3PRH6_ANGCS</name>
<evidence type="ECO:0000313" key="2">
    <source>
        <dbReference type="EMBL" id="VDM59693.1"/>
    </source>
</evidence>
<dbReference type="EMBL" id="UYYA01004116">
    <property type="protein sequence ID" value="VDM59693.1"/>
    <property type="molecule type" value="Genomic_DNA"/>
</dbReference>
<feature type="compositionally biased region" description="Basic and acidic residues" evidence="1">
    <location>
        <begin position="323"/>
        <end position="334"/>
    </location>
</feature>
<evidence type="ECO:0000313" key="3">
    <source>
        <dbReference type="Proteomes" id="UP000267027"/>
    </source>
</evidence>
<proteinExistence type="predicted"/>
<reference evidence="2 3" key="2">
    <citation type="submission" date="2018-11" db="EMBL/GenBank/DDBJ databases">
        <authorList>
            <consortium name="Pathogen Informatics"/>
        </authorList>
    </citation>
    <scope>NUCLEOTIDE SEQUENCE [LARGE SCALE GENOMIC DNA]</scope>
    <source>
        <strain evidence="2 3">Costa Rica</strain>
    </source>
</reference>
<dbReference type="Proteomes" id="UP000267027">
    <property type="component" value="Unassembled WGS sequence"/>
</dbReference>
<reference evidence="4" key="1">
    <citation type="submission" date="2017-02" db="UniProtKB">
        <authorList>
            <consortium name="WormBaseParasite"/>
        </authorList>
    </citation>
    <scope>IDENTIFICATION</scope>
</reference>
<feature type="region of interest" description="Disordered" evidence="1">
    <location>
        <begin position="306"/>
        <end position="351"/>
    </location>
</feature>
<feature type="compositionally biased region" description="Polar residues" evidence="1">
    <location>
        <begin position="335"/>
        <end position="345"/>
    </location>
</feature>
<organism evidence="4">
    <name type="scientific">Angiostrongylus costaricensis</name>
    <name type="common">Nematode worm</name>
    <dbReference type="NCBI Taxonomy" id="334426"/>
    <lineage>
        <taxon>Eukaryota</taxon>
        <taxon>Metazoa</taxon>
        <taxon>Ecdysozoa</taxon>
        <taxon>Nematoda</taxon>
        <taxon>Chromadorea</taxon>
        <taxon>Rhabditida</taxon>
        <taxon>Rhabditina</taxon>
        <taxon>Rhabditomorpha</taxon>
        <taxon>Strongyloidea</taxon>
        <taxon>Metastrongylidae</taxon>
        <taxon>Angiostrongylus</taxon>
    </lineage>
</organism>
<dbReference type="STRING" id="334426.A0A0R3PRH6"/>
<sequence>MTHVLCDQYIIDKKKALESPHRPLSQFEETTLTSQLIIPRDYDGVATEINEETIFNVTEGDVTEHVETTGSRDSIYNSTSVATDSIKPSGRTETITSTADPQTFTHALIMSSSTPQLKTASTTTSMETLGNPQLTRNSGHFANVQKENYAQTFPTETSIEITSTSTVSAPPTNLVTIYVSTQESQFVPEKTPSVDSLGNFSHILAVSTNRPLPKVLVNTEKLPRNENFGISTPSSPYEDVVWSPLLQSQENRSYKPLKMIVKSMKQRAVNRKLRNFSHSNKTGAATARLSVIQNKRQRKSRVRMRMQGTKRPQANRMRNQHRKVGEKTRTERKSGSYQKRSSFQRQIGRLM</sequence>
<keyword evidence="3" id="KW-1185">Reference proteome</keyword>
<dbReference type="OrthoDB" id="5876616at2759"/>
<evidence type="ECO:0000313" key="4">
    <source>
        <dbReference type="WBParaSite" id="ACOC_0000810701-mRNA-1"/>
    </source>
</evidence>
<accession>A0A0R3PRH6</accession>
<gene>
    <name evidence="2" type="ORF">ACOC_LOCUS8108</name>
</gene>
<dbReference type="WBParaSite" id="ACOC_0000810701-mRNA-1">
    <property type="protein sequence ID" value="ACOC_0000810701-mRNA-1"/>
    <property type="gene ID" value="ACOC_0000810701"/>
</dbReference>